<evidence type="ECO:0000313" key="2">
    <source>
        <dbReference type="EMBL" id="KAF0729587.1"/>
    </source>
</evidence>
<dbReference type="EMBL" id="VJMJ01000163">
    <property type="protein sequence ID" value="KAF0729588.1"/>
    <property type="molecule type" value="Genomic_DNA"/>
</dbReference>
<keyword evidence="4" id="KW-1185">Reference proteome</keyword>
<dbReference type="PANTHER" id="PTHR38899">
    <property type="entry name" value="DOMAIN OOKINETE PROTEIN, PUTATIVE-RELATED"/>
    <property type="match status" value="1"/>
</dbReference>
<dbReference type="Proteomes" id="UP000481153">
    <property type="component" value="Unassembled WGS sequence"/>
</dbReference>
<sequence length="227" mass="24975">MFTVAQQTPSRLTKTPQRSKPIRSSPPLNVTKATVFSWHDFLCPVAWLQQQQFVMPPSPALWQHLAILDQCIVQLVLQARSLGPVFVLCEDGATSVEALCGTFFPRCAHLFSSREMQQHIQLICAATPLSSIWHGQILHMICKDRLPRSGAYSLTVFGGDGMRSGGLALAQHVKSVQAKVVRPHTSSVAQGLKGTLESLVHATKVLGSIVQHHDHVDMMLQPAPLFM</sequence>
<proteinExistence type="predicted"/>
<evidence type="ECO:0000256" key="1">
    <source>
        <dbReference type="SAM" id="MobiDB-lite"/>
    </source>
</evidence>
<feature type="region of interest" description="Disordered" evidence="1">
    <location>
        <begin position="1"/>
        <end position="26"/>
    </location>
</feature>
<name>A0A6G0WQD6_9STRA</name>
<dbReference type="PANTHER" id="PTHR38899:SF1">
    <property type="entry name" value="PROTEIN KINASE"/>
    <property type="match status" value="1"/>
</dbReference>
<reference evidence="3 4" key="1">
    <citation type="submission" date="2019-07" db="EMBL/GenBank/DDBJ databases">
        <title>Genomics analysis of Aphanomyces spp. identifies a new class of oomycete effector associated with host adaptation.</title>
        <authorList>
            <person name="Gaulin E."/>
        </authorList>
    </citation>
    <scope>NUCLEOTIDE SEQUENCE [LARGE SCALE GENOMIC DNA]</scope>
    <source>
        <strain evidence="3 4">ATCC 201684</strain>
    </source>
</reference>
<dbReference type="VEuPathDB" id="FungiDB:AeMF1_011811"/>
<evidence type="ECO:0000313" key="3">
    <source>
        <dbReference type="EMBL" id="KAF0729588.1"/>
    </source>
</evidence>
<feature type="compositionally biased region" description="Polar residues" evidence="1">
    <location>
        <begin position="1"/>
        <end position="18"/>
    </location>
</feature>
<organism evidence="3 4">
    <name type="scientific">Aphanomyces euteiches</name>
    <dbReference type="NCBI Taxonomy" id="100861"/>
    <lineage>
        <taxon>Eukaryota</taxon>
        <taxon>Sar</taxon>
        <taxon>Stramenopiles</taxon>
        <taxon>Oomycota</taxon>
        <taxon>Saprolegniomycetes</taxon>
        <taxon>Saprolegniales</taxon>
        <taxon>Verrucalvaceae</taxon>
        <taxon>Aphanomyces</taxon>
    </lineage>
</organism>
<dbReference type="AlphaFoldDB" id="A0A6G0WQD6"/>
<accession>A0A6G0WQD6</accession>
<comment type="caution">
    <text evidence="3">The sequence shown here is derived from an EMBL/GenBank/DDBJ whole genome shotgun (WGS) entry which is preliminary data.</text>
</comment>
<protein>
    <submittedName>
        <fullName evidence="3">Uncharacterized protein</fullName>
    </submittedName>
</protein>
<gene>
    <name evidence="2" type="ORF">Ae201684_012854</name>
    <name evidence="3" type="ORF">Ae201684_012855</name>
</gene>
<evidence type="ECO:0000313" key="4">
    <source>
        <dbReference type="Proteomes" id="UP000481153"/>
    </source>
</evidence>
<dbReference type="EMBL" id="VJMJ01000163">
    <property type="protein sequence ID" value="KAF0729587.1"/>
    <property type="molecule type" value="Genomic_DNA"/>
</dbReference>